<dbReference type="Proteomes" id="UP000244005">
    <property type="component" value="Unassembled WGS sequence"/>
</dbReference>
<feature type="region of interest" description="Disordered" evidence="1">
    <location>
        <begin position="1"/>
        <end position="21"/>
    </location>
</feature>
<evidence type="ECO:0000313" key="2">
    <source>
        <dbReference type="EMBL" id="PTQ31291.1"/>
    </source>
</evidence>
<keyword evidence="3" id="KW-1185">Reference proteome</keyword>
<feature type="compositionally biased region" description="Basic residues" evidence="1">
    <location>
        <begin position="263"/>
        <end position="273"/>
    </location>
</feature>
<feature type="compositionally biased region" description="Basic and acidic residues" evidence="1">
    <location>
        <begin position="274"/>
        <end position="284"/>
    </location>
</feature>
<organism evidence="2 3">
    <name type="scientific">Marchantia polymorpha</name>
    <name type="common">Common liverwort</name>
    <name type="synonym">Marchantia aquatica</name>
    <dbReference type="NCBI Taxonomy" id="3197"/>
    <lineage>
        <taxon>Eukaryota</taxon>
        <taxon>Viridiplantae</taxon>
        <taxon>Streptophyta</taxon>
        <taxon>Embryophyta</taxon>
        <taxon>Marchantiophyta</taxon>
        <taxon>Marchantiopsida</taxon>
        <taxon>Marchantiidae</taxon>
        <taxon>Marchantiales</taxon>
        <taxon>Marchantiaceae</taxon>
        <taxon>Marchantia</taxon>
    </lineage>
</organism>
<name>A0A2R6WBR8_MARPO</name>
<proteinExistence type="predicted"/>
<dbReference type="EMBL" id="KZ772785">
    <property type="protein sequence ID" value="PTQ31291.1"/>
    <property type="molecule type" value="Genomic_DNA"/>
</dbReference>
<feature type="region of interest" description="Disordered" evidence="1">
    <location>
        <begin position="44"/>
        <end position="94"/>
    </location>
</feature>
<reference evidence="3" key="1">
    <citation type="journal article" date="2017" name="Cell">
        <title>Insights into land plant evolution garnered from the Marchantia polymorpha genome.</title>
        <authorList>
            <person name="Bowman J.L."/>
            <person name="Kohchi T."/>
            <person name="Yamato K.T."/>
            <person name="Jenkins J."/>
            <person name="Shu S."/>
            <person name="Ishizaki K."/>
            <person name="Yamaoka S."/>
            <person name="Nishihama R."/>
            <person name="Nakamura Y."/>
            <person name="Berger F."/>
            <person name="Adam C."/>
            <person name="Aki S.S."/>
            <person name="Althoff F."/>
            <person name="Araki T."/>
            <person name="Arteaga-Vazquez M.A."/>
            <person name="Balasubrmanian S."/>
            <person name="Barry K."/>
            <person name="Bauer D."/>
            <person name="Boehm C.R."/>
            <person name="Briginshaw L."/>
            <person name="Caballero-Perez J."/>
            <person name="Catarino B."/>
            <person name="Chen F."/>
            <person name="Chiyoda S."/>
            <person name="Chovatia M."/>
            <person name="Davies K.M."/>
            <person name="Delmans M."/>
            <person name="Demura T."/>
            <person name="Dierschke T."/>
            <person name="Dolan L."/>
            <person name="Dorantes-Acosta A.E."/>
            <person name="Eklund D.M."/>
            <person name="Florent S.N."/>
            <person name="Flores-Sandoval E."/>
            <person name="Fujiyama A."/>
            <person name="Fukuzawa H."/>
            <person name="Galik B."/>
            <person name="Grimanelli D."/>
            <person name="Grimwood J."/>
            <person name="Grossniklaus U."/>
            <person name="Hamada T."/>
            <person name="Haseloff J."/>
            <person name="Hetherington A.J."/>
            <person name="Higo A."/>
            <person name="Hirakawa Y."/>
            <person name="Hundley H.N."/>
            <person name="Ikeda Y."/>
            <person name="Inoue K."/>
            <person name="Inoue S.I."/>
            <person name="Ishida S."/>
            <person name="Jia Q."/>
            <person name="Kakita M."/>
            <person name="Kanazawa T."/>
            <person name="Kawai Y."/>
            <person name="Kawashima T."/>
            <person name="Kennedy M."/>
            <person name="Kinose K."/>
            <person name="Kinoshita T."/>
            <person name="Kohara Y."/>
            <person name="Koide E."/>
            <person name="Komatsu K."/>
            <person name="Kopischke S."/>
            <person name="Kubo M."/>
            <person name="Kyozuka J."/>
            <person name="Lagercrantz U."/>
            <person name="Lin S.S."/>
            <person name="Lindquist E."/>
            <person name="Lipzen A.M."/>
            <person name="Lu C.W."/>
            <person name="De Luna E."/>
            <person name="Martienssen R.A."/>
            <person name="Minamino N."/>
            <person name="Mizutani M."/>
            <person name="Mizutani M."/>
            <person name="Mochizuki N."/>
            <person name="Monte I."/>
            <person name="Mosher R."/>
            <person name="Nagasaki H."/>
            <person name="Nakagami H."/>
            <person name="Naramoto S."/>
            <person name="Nishitani K."/>
            <person name="Ohtani M."/>
            <person name="Okamoto T."/>
            <person name="Okumura M."/>
            <person name="Phillips J."/>
            <person name="Pollak B."/>
            <person name="Reinders A."/>
            <person name="Rovekamp M."/>
            <person name="Sano R."/>
            <person name="Sawa S."/>
            <person name="Schmid M.W."/>
            <person name="Shirakawa M."/>
            <person name="Solano R."/>
            <person name="Spunde A."/>
            <person name="Suetsugu N."/>
            <person name="Sugano S."/>
            <person name="Sugiyama A."/>
            <person name="Sun R."/>
            <person name="Suzuki Y."/>
            <person name="Takenaka M."/>
            <person name="Takezawa D."/>
            <person name="Tomogane H."/>
            <person name="Tsuzuki M."/>
            <person name="Ueda T."/>
            <person name="Umeda M."/>
            <person name="Ward J.M."/>
            <person name="Watanabe Y."/>
            <person name="Yazaki K."/>
            <person name="Yokoyama R."/>
            <person name="Yoshitake Y."/>
            <person name="Yotsui I."/>
            <person name="Zachgo S."/>
            <person name="Schmutz J."/>
        </authorList>
    </citation>
    <scope>NUCLEOTIDE SEQUENCE [LARGE SCALE GENOMIC DNA]</scope>
    <source>
        <strain evidence="3">Tak-1</strain>
    </source>
</reference>
<feature type="region of interest" description="Disordered" evidence="1">
    <location>
        <begin position="154"/>
        <end position="202"/>
    </location>
</feature>
<dbReference type="AlphaFoldDB" id="A0A2R6WBR8"/>
<feature type="compositionally biased region" description="Basic residues" evidence="1">
    <location>
        <begin position="44"/>
        <end position="55"/>
    </location>
</feature>
<evidence type="ECO:0000256" key="1">
    <source>
        <dbReference type="SAM" id="MobiDB-lite"/>
    </source>
</evidence>
<feature type="compositionally biased region" description="Basic and acidic residues" evidence="1">
    <location>
        <begin position="326"/>
        <end position="353"/>
    </location>
</feature>
<protein>
    <submittedName>
        <fullName evidence="2">Uncharacterized protein</fullName>
    </submittedName>
</protein>
<feature type="compositionally biased region" description="Basic and acidic residues" evidence="1">
    <location>
        <begin position="297"/>
        <end position="311"/>
    </location>
</feature>
<accession>A0A2R6WBR8</accession>
<sequence length="353" mass="39614">MGPCRAVEPEKGARRSRSRSSVWRDQDRLRCCFRRCERTGKRRVGRPRLATRRRADRTTTRFASRFRRRLSSSSHGTSRSRPATVPELASERTDRGRGLDRALLFCNANLAPVAHPAPDLCLSSRLLSSPSPNPHPAPSSYTLHAHLRLLPQQAEIGTPPPAPSALRSSALDDSRRPHVTPALDHRPIRPSSLARTSPSNRERPNYFIRSCIREDEKCPADGSRPQAVAAAAAVEREEGGRAPRAAFSEKRRREPRSIAGSSKHQRRRRRAKRQRETSDKRRPAEGAGAGWGWGCRRLTDRNEGKRRDGTGRRRRSRDGKRWGAVVRREGEGERRAAGEREGGRDGGEERGKG</sequence>
<evidence type="ECO:0000313" key="3">
    <source>
        <dbReference type="Proteomes" id="UP000244005"/>
    </source>
</evidence>
<feature type="compositionally biased region" description="Basic and acidic residues" evidence="1">
    <location>
        <begin position="234"/>
        <end position="256"/>
    </location>
</feature>
<feature type="compositionally biased region" description="Low complexity" evidence="1">
    <location>
        <begin position="71"/>
        <end position="81"/>
    </location>
</feature>
<gene>
    <name evidence="2" type="ORF">MARPO_0113s0028</name>
</gene>
<feature type="region of interest" description="Disordered" evidence="1">
    <location>
        <begin position="229"/>
        <end position="353"/>
    </location>
</feature>